<dbReference type="OrthoDB" id="5403747at2759"/>
<accession>A0A9X0C5V2</accession>
<feature type="region of interest" description="Disordered" evidence="1">
    <location>
        <begin position="1"/>
        <end position="20"/>
    </location>
</feature>
<feature type="compositionally biased region" description="Basic and acidic residues" evidence="1">
    <location>
        <begin position="1"/>
        <end position="10"/>
    </location>
</feature>
<reference evidence="2" key="2">
    <citation type="journal article" date="2023" name="IMA Fungus">
        <title>Comparative genomic study of the Penicillium genus elucidates a diverse pangenome and 15 lateral gene transfer events.</title>
        <authorList>
            <person name="Petersen C."/>
            <person name="Sorensen T."/>
            <person name="Nielsen M.R."/>
            <person name="Sondergaard T.E."/>
            <person name="Sorensen J.L."/>
            <person name="Fitzpatrick D.A."/>
            <person name="Frisvad J.C."/>
            <person name="Nielsen K.L."/>
        </authorList>
    </citation>
    <scope>NUCLEOTIDE SEQUENCE</scope>
    <source>
        <strain evidence="2">IBT 29495</strain>
    </source>
</reference>
<comment type="caution">
    <text evidence="2">The sequence shown here is derived from an EMBL/GenBank/DDBJ whole genome shotgun (WGS) entry which is preliminary data.</text>
</comment>
<dbReference type="Proteomes" id="UP001149954">
    <property type="component" value="Unassembled WGS sequence"/>
</dbReference>
<sequence>MSSQKQEKPPNRVKSLGLTPSQTDHLLMGYLCMQKPKLDWKKLAELINVTPASARSAFSKARRTLEKWEKRTTGVVTKEAAQAEENEKDTEDGMEAMEAAHAEDTEN</sequence>
<feature type="compositionally biased region" description="Basic and acidic residues" evidence="1">
    <location>
        <begin position="98"/>
        <end position="107"/>
    </location>
</feature>
<proteinExistence type="predicted"/>
<evidence type="ECO:0000313" key="3">
    <source>
        <dbReference type="Proteomes" id="UP001149954"/>
    </source>
</evidence>
<name>A0A9X0C5V2_9EURO</name>
<feature type="compositionally biased region" description="Acidic residues" evidence="1">
    <location>
        <begin position="82"/>
        <end position="95"/>
    </location>
</feature>
<protein>
    <submittedName>
        <fullName evidence="2">Uncharacterized protein</fullName>
    </submittedName>
</protein>
<dbReference type="AlphaFoldDB" id="A0A9X0C5V2"/>
<feature type="region of interest" description="Disordered" evidence="1">
    <location>
        <begin position="76"/>
        <end position="107"/>
    </location>
</feature>
<evidence type="ECO:0000313" key="2">
    <source>
        <dbReference type="EMBL" id="KAJ5503359.1"/>
    </source>
</evidence>
<dbReference type="EMBL" id="JAPWDS010000003">
    <property type="protein sequence ID" value="KAJ5503359.1"/>
    <property type="molecule type" value="Genomic_DNA"/>
</dbReference>
<organism evidence="2 3">
    <name type="scientific">Penicillium fimorum</name>
    <dbReference type="NCBI Taxonomy" id="1882269"/>
    <lineage>
        <taxon>Eukaryota</taxon>
        <taxon>Fungi</taxon>
        <taxon>Dikarya</taxon>
        <taxon>Ascomycota</taxon>
        <taxon>Pezizomycotina</taxon>
        <taxon>Eurotiomycetes</taxon>
        <taxon>Eurotiomycetidae</taxon>
        <taxon>Eurotiales</taxon>
        <taxon>Aspergillaceae</taxon>
        <taxon>Penicillium</taxon>
    </lineage>
</organism>
<evidence type="ECO:0000256" key="1">
    <source>
        <dbReference type="SAM" id="MobiDB-lite"/>
    </source>
</evidence>
<gene>
    <name evidence="2" type="ORF">N7463_006233</name>
</gene>
<keyword evidence="3" id="KW-1185">Reference proteome</keyword>
<reference evidence="2" key="1">
    <citation type="submission" date="2022-12" db="EMBL/GenBank/DDBJ databases">
        <authorList>
            <person name="Petersen C."/>
        </authorList>
    </citation>
    <scope>NUCLEOTIDE SEQUENCE</scope>
    <source>
        <strain evidence="2">IBT 29495</strain>
    </source>
</reference>